<dbReference type="PROSITE" id="PS50097">
    <property type="entry name" value="BTB"/>
    <property type="match status" value="1"/>
</dbReference>
<dbReference type="CDD" id="cd00121">
    <property type="entry name" value="MATH"/>
    <property type="match status" value="1"/>
</dbReference>
<dbReference type="SMART" id="SM00513">
    <property type="entry name" value="SAP"/>
    <property type="match status" value="1"/>
</dbReference>
<comment type="pathway">
    <text evidence="1">Protein modification; protein ubiquitination.</text>
</comment>
<comment type="similarity">
    <text evidence="2">Belongs to the Tdpoz family.</text>
</comment>
<dbReference type="AlphaFoldDB" id="A0A6U0LET5"/>
<evidence type="ECO:0000313" key="6">
    <source>
        <dbReference type="EMBL" id="CAD8378051.1"/>
    </source>
</evidence>
<dbReference type="Gene3D" id="2.60.210.10">
    <property type="entry name" value="Apoptosis, Tumor Necrosis Factor Receptor Associated Protein 2, Chain A"/>
    <property type="match status" value="1"/>
</dbReference>
<protein>
    <recommendedName>
        <fullName evidence="7">SAP domain-containing protein</fullName>
    </recommendedName>
</protein>
<evidence type="ECO:0000259" key="4">
    <source>
        <dbReference type="PROSITE" id="PS50800"/>
    </source>
</evidence>
<dbReference type="InterPro" id="IPR036361">
    <property type="entry name" value="SAP_dom_sf"/>
</dbReference>
<dbReference type="GO" id="GO:0016567">
    <property type="term" value="P:protein ubiquitination"/>
    <property type="evidence" value="ECO:0007669"/>
    <property type="project" value="InterPro"/>
</dbReference>
<dbReference type="PANTHER" id="PTHR26379:SF187">
    <property type="entry name" value="OS07G0655300 PROTEIN"/>
    <property type="match status" value="1"/>
</dbReference>
<feature type="domain" description="SAP" evidence="4">
    <location>
        <begin position="369"/>
        <end position="403"/>
    </location>
</feature>
<dbReference type="Gene3D" id="3.30.710.10">
    <property type="entry name" value="Potassium Channel Kv1.1, Chain A"/>
    <property type="match status" value="1"/>
</dbReference>
<dbReference type="CDD" id="cd18186">
    <property type="entry name" value="BTB_POZ_ZBTB_KLHL-like"/>
    <property type="match status" value="1"/>
</dbReference>
<proteinExistence type="inferred from homology"/>
<dbReference type="Pfam" id="PF24570">
    <property type="entry name" value="BACK_BPM_SPOP"/>
    <property type="match status" value="1"/>
</dbReference>
<dbReference type="InterPro" id="IPR011333">
    <property type="entry name" value="SKP1/BTB/POZ_sf"/>
</dbReference>
<dbReference type="InterPro" id="IPR045005">
    <property type="entry name" value="BPM1-6"/>
</dbReference>
<evidence type="ECO:0000259" key="3">
    <source>
        <dbReference type="PROSITE" id="PS50097"/>
    </source>
</evidence>
<dbReference type="EMBL" id="HBEJ01016836">
    <property type="protein sequence ID" value="CAD8378051.1"/>
    <property type="molecule type" value="Transcribed_RNA"/>
</dbReference>
<dbReference type="InterPro" id="IPR003034">
    <property type="entry name" value="SAP_dom"/>
</dbReference>
<dbReference type="InterPro" id="IPR056423">
    <property type="entry name" value="BACK_BPM_SPOP"/>
</dbReference>
<name>A0A6U0LET5_9STRA</name>
<feature type="domain" description="BTB" evidence="3">
    <location>
        <begin position="189"/>
        <end position="257"/>
    </location>
</feature>
<dbReference type="SMART" id="SM00225">
    <property type="entry name" value="BTB"/>
    <property type="match status" value="1"/>
</dbReference>
<dbReference type="SUPFAM" id="SSF68906">
    <property type="entry name" value="SAP domain"/>
    <property type="match status" value="1"/>
</dbReference>
<dbReference type="EMBL" id="HBEJ01016835">
    <property type="protein sequence ID" value="CAD8378050.1"/>
    <property type="molecule type" value="Transcribed_RNA"/>
</dbReference>
<sequence length="413" mass="45601">MSREVERRVVAVSHIGGVGEEVIESDWHAIRATFHNFENLPHERGKSVKSEIMECHGLKWQILVWPRGHVQSSRDEIFLAASLCCISSYREGENVMAASRFRIPSTPAVASGMTYPPTLWTSERCTKASPNVVRRSDILDRSQSFLTVGALTVEIDIMVLLDKPTKWMPTNTVCADMLKMLESDDPDDYDVTFQVGDKEPCLFYAHLNVLKVRAPVLAEIAGDSCDSRTTILIENIEPEIFQILLRSIYGGEIPDKNVLTSDVRMIIRAADRFGCTGLKLAAEAEMAAEGIDVDNAAELILLADGANCAMLKEAAMDYFAANAQTVMDSKGFEQVKESPAIMAELMSVALGVNKKRCFASSGADSSRDFKRMRVAALRQKLDDRGLDVDGSKEMLVTRLEEAGGNGMSMFETE</sequence>
<reference evidence="6" key="1">
    <citation type="submission" date="2021-01" db="EMBL/GenBank/DDBJ databases">
        <authorList>
            <person name="Corre E."/>
            <person name="Pelletier E."/>
            <person name="Niang G."/>
            <person name="Scheremetjew M."/>
            <person name="Finn R."/>
            <person name="Kale V."/>
            <person name="Holt S."/>
            <person name="Cochrane G."/>
            <person name="Meng A."/>
            <person name="Brown T."/>
            <person name="Cohen L."/>
        </authorList>
    </citation>
    <scope>NUCLEOTIDE SEQUENCE</scope>
    <source>
        <strain evidence="6">CCMP3303</strain>
    </source>
</reference>
<dbReference type="Pfam" id="PF00651">
    <property type="entry name" value="BTB"/>
    <property type="match status" value="1"/>
</dbReference>
<dbReference type="SUPFAM" id="SSF49599">
    <property type="entry name" value="TRAF domain-like"/>
    <property type="match status" value="1"/>
</dbReference>
<dbReference type="InterPro" id="IPR008974">
    <property type="entry name" value="TRAF-like"/>
</dbReference>
<evidence type="ECO:0008006" key="7">
    <source>
        <dbReference type="Google" id="ProtNLM"/>
    </source>
</evidence>
<accession>A0A6U0LET5</accession>
<dbReference type="InterPro" id="IPR002083">
    <property type="entry name" value="MATH/TRAF_dom"/>
</dbReference>
<evidence type="ECO:0000313" key="5">
    <source>
        <dbReference type="EMBL" id="CAD8378050.1"/>
    </source>
</evidence>
<evidence type="ECO:0000256" key="1">
    <source>
        <dbReference type="ARBA" id="ARBA00004906"/>
    </source>
</evidence>
<dbReference type="SUPFAM" id="SSF54695">
    <property type="entry name" value="POZ domain"/>
    <property type="match status" value="1"/>
</dbReference>
<organism evidence="6">
    <name type="scientific">Minutocellus polymorphus</name>
    <dbReference type="NCBI Taxonomy" id="265543"/>
    <lineage>
        <taxon>Eukaryota</taxon>
        <taxon>Sar</taxon>
        <taxon>Stramenopiles</taxon>
        <taxon>Ochrophyta</taxon>
        <taxon>Bacillariophyta</taxon>
        <taxon>Mediophyceae</taxon>
        <taxon>Cymatosirophycidae</taxon>
        <taxon>Cymatosirales</taxon>
        <taxon>Cymatosiraceae</taxon>
        <taxon>Minutocellus</taxon>
    </lineage>
</organism>
<dbReference type="PANTHER" id="PTHR26379">
    <property type="entry name" value="BTB/POZ AND MATH DOMAIN-CONTAINING PROTEIN 1"/>
    <property type="match status" value="1"/>
</dbReference>
<dbReference type="Gene3D" id="1.25.40.420">
    <property type="match status" value="1"/>
</dbReference>
<evidence type="ECO:0000256" key="2">
    <source>
        <dbReference type="ARBA" id="ARBA00010846"/>
    </source>
</evidence>
<gene>
    <name evidence="5" type="ORF">MPOL1434_LOCUS9834</name>
    <name evidence="6" type="ORF">MPOL1434_LOCUS9835</name>
</gene>
<dbReference type="Pfam" id="PF02037">
    <property type="entry name" value="SAP"/>
    <property type="match status" value="1"/>
</dbReference>
<dbReference type="Gene3D" id="1.10.720.30">
    <property type="entry name" value="SAP domain"/>
    <property type="match status" value="1"/>
</dbReference>
<dbReference type="PROSITE" id="PS50800">
    <property type="entry name" value="SAP"/>
    <property type="match status" value="1"/>
</dbReference>
<dbReference type="InterPro" id="IPR000210">
    <property type="entry name" value="BTB/POZ_dom"/>
</dbReference>